<protein>
    <recommendedName>
        <fullName evidence="3">Far11/STRP C-terminal domain-containing protein</fullName>
    </recommendedName>
</protein>
<evidence type="ECO:0000256" key="2">
    <source>
        <dbReference type="SAM" id="Phobius"/>
    </source>
</evidence>
<reference evidence="4" key="1">
    <citation type="submission" date="2023-07" db="EMBL/GenBank/DDBJ databases">
        <authorList>
            <person name="Stuckert A."/>
        </authorList>
    </citation>
    <scope>NUCLEOTIDE SEQUENCE</scope>
</reference>
<feature type="transmembrane region" description="Helical" evidence="2">
    <location>
        <begin position="157"/>
        <end position="176"/>
    </location>
</feature>
<comment type="caution">
    <text evidence="4">The sequence shown here is derived from an EMBL/GenBank/DDBJ whole genome shotgun (WGS) entry which is preliminary data.</text>
</comment>
<gene>
    <name evidence="4" type="ORF">RIMI_LOCUS2909851</name>
</gene>
<dbReference type="PANTHER" id="PTHR13239">
    <property type="entry name" value="PROTEIN REQUIRED FOR HYPHAL ANASTOMOSIS HAM-2"/>
    <property type="match status" value="1"/>
</dbReference>
<keyword evidence="2" id="KW-1133">Transmembrane helix</keyword>
<sequence>MRYATFAPKSRFNDAKSAISQPIKGNDQESDPDETMLPHHERYTTDRHGDTDEVAHELQEEVAFPELRSSGSRLVVVGNYAALGLQIGYREWTAEDCGKVIFSVESPFRLFGTSGKQLIRRRRGYGSYAALKVTVLPRFIILDVSSPLICDISNPQILQYMLFFVFFPWFLSISILEFPSCVVHELPELTAESLESGDNNQFCWRNLFSCINLLRVLNKLTKWKHSRTMNLYYGKKKSS</sequence>
<keyword evidence="2" id="KW-0472">Membrane</keyword>
<evidence type="ECO:0000313" key="4">
    <source>
        <dbReference type="EMBL" id="CAJ0926927.1"/>
    </source>
</evidence>
<dbReference type="InterPro" id="IPR021819">
    <property type="entry name" value="Far11/STRP_C"/>
</dbReference>
<proteinExistence type="predicted"/>
<dbReference type="Pfam" id="PF11882">
    <property type="entry name" value="DUF3402"/>
    <property type="match status" value="1"/>
</dbReference>
<feature type="transmembrane region" description="Helical" evidence="2">
    <location>
        <begin position="125"/>
        <end position="145"/>
    </location>
</feature>
<keyword evidence="2" id="KW-0812">Transmembrane</keyword>
<dbReference type="Proteomes" id="UP001176940">
    <property type="component" value="Unassembled WGS sequence"/>
</dbReference>
<evidence type="ECO:0000313" key="5">
    <source>
        <dbReference type="Proteomes" id="UP001176940"/>
    </source>
</evidence>
<feature type="domain" description="Far11/STRP C-terminal" evidence="3">
    <location>
        <begin position="173"/>
        <end position="232"/>
    </location>
</feature>
<name>A0ABN9KZ26_9NEOB</name>
<keyword evidence="5" id="KW-1185">Reference proteome</keyword>
<evidence type="ECO:0000259" key="3">
    <source>
        <dbReference type="Pfam" id="PF11882"/>
    </source>
</evidence>
<dbReference type="PANTHER" id="PTHR13239:SF6">
    <property type="entry name" value="STRIATIN-INTERACTING PROTEIN 2"/>
    <property type="match status" value="1"/>
</dbReference>
<dbReference type="InterPro" id="IPR040185">
    <property type="entry name" value="Far11/STRP"/>
</dbReference>
<accession>A0ABN9KZ26</accession>
<feature type="region of interest" description="Disordered" evidence="1">
    <location>
        <begin position="1"/>
        <end position="38"/>
    </location>
</feature>
<organism evidence="4 5">
    <name type="scientific">Ranitomeya imitator</name>
    <name type="common">mimic poison frog</name>
    <dbReference type="NCBI Taxonomy" id="111125"/>
    <lineage>
        <taxon>Eukaryota</taxon>
        <taxon>Metazoa</taxon>
        <taxon>Chordata</taxon>
        <taxon>Craniata</taxon>
        <taxon>Vertebrata</taxon>
        <taxon>Euteleostomi</taxon>
        <taxon>Amphibia</taxon>
        <taxon>Batrachia</taxon>
        <taxon>Anura</taxon>
        <taxon>Neobatrachia</taxon>
        <taxon>Hyloidea</taxon>
        <taxon>Dendrobatidae</taxon>
        <taxon>Dendrobatinae</taxon>
        <taxon>Ranitomeya</taxon>
    </lineage>
</organism>
<dbReference type="EMBL" id="CAUEEQ010004224">
    <property type="protein sequence ID" value="CAJ0926927.1"/>
    <property type="molecule type" value="Genomic_DNA"/>
</dbReference>
<evidence type="ECO:0000256" key="1">
    <source>
        <dbReference type="SAM" id="MobiDB-lite"/>
    </source>
</evidence>